<reference evidence="2" key="1">
    <citation type="submission" date="2025-08" db="UniProtKB">
        <authorList>
            <consortium name="RefSeq"/>
        </authorList>
    </citation>
    <scope>IDENTIFICATION</scope>
</reference>
<keyword evidence="1" id="KW-1185">Reference proteome</keyword>
<dbReference type="InterPro" id="IPR012292">
    <property type="entry name" value="Globin/Proto"/>
</dbReference>
<dbReference type="Gene3D" id="1.10.490.10">
    <property type="entry name" value="Globins"/>
    <property type="match status" value="1"/>
</dbReference>
<dbReference type="CDD" id="cd01040">
    <property type="entry name" value="Mb-like"/>
    <property type="match status" value="1"/>
</dbReference>
<accession>A0AB40DEP3</accession>
<name>A0AB40DEP3_DROSZ</name>
<sequence length="188" mass="21859">MSKEIITNRPSGIASSIYPKRIPKIKVGAIKDELGFTLSERLALRQAWNLIRPFERRYGQDVFYSFLNDMYWGINKFRDGRDLNLKAMHSHALQFIHFFGLLIEEADPVMFQLMINDNNLTHSRCKVGSAYIGNLAQALVDYVLKVFHKVSSPSLERGFRKIVEKFQNYHDHQPTKTAYHRVSKLDVL</sequence>
<dbReference type="GO" id="GO:0019825">
    <property type="term" value="F:oxygen binding"/>
    <property type="evidence" value="ECO:0007669"/>
    <property type="project" value="InterPro"/>
</dbReference>
<gene>
    <name evidence="2" type="primary">LOC108013802</name>
</gene>
<dbReference type="SUPFAM" id="SSF46458">
    <property type="entry name" value="Globin-like"/>
    <property type="match status" value="1"/>
</dbReference>
<dbReference type="InterPro" id="IPR009050">
    <property type="entry name" value="Globin-like_sf"/>
</dbReference>
<dbReference type="AlphaFoldDB" id="A0AB40DEP3"/>
<evidence type="ECO:0000313" key="2">
    <source>
        <dbReference type="RefSeq" id="XP_065721893.2"/>
    </source>
</evidence>
<dbReference type="InterPro" id="IPR044399">
    <property type="entry name" value="Mb-like_M"/>
</dbReference>
<proteinExistence type="predicted"/>
<dbReference type="GeneID" id="108013802"/>
<dbReference type="GO" id="GO:0020037">
    <property type="term" value="F:heme binding"/>
    <property type="evidence" value="ECO:0007669"/>
    <property type="project" value="InterPro"/>
</dbReference>
<organism evidence="1 2">
    <name type="scientific">Drosophila suzukii</name>
    <name type="common">Spotted-wing drosophila fruit fly</name>
    <dbReference type="NCBI Taxonomy" id="28584"/>
    <lineage>
        <taxon>Eukaryota</taxon>
        <taxon>Metazoa</taxon>
        <taxon>Ecdysozoa</taxon>
        <taxon>Arthropoda</taxon>
        <taxon>Hexapoda</taxon>
        <taxon>Insecta</taxon>
        <taxon>Pterygota</taxon>
        <taxon>Neoptera</taxon>
        <taxon>Endopterygota</taxon>
        <taxon>Diptera</taxon>
        <taxon>Brachycera</taxon>
        <taxon>Muscomorpha</taxon>
        <taxon>Ephydroidea</taxon>
        <taxon>Drosophilidae</taxon>
        <taxon>Drosophila</taxon>
        <taxon>Sophophora</taxon>
    </lineage>
</organism>
<dbReference type="RefSeq" id="XP_065721893.2">
    <property type="nucleotide sequence ID" value="XM_065865821.2"/>
</dbReference>
<dbReference type="Proteomes" id="UP001652628">
    <property type="component" value="Chromosome 3"/>
</dbReference>
<protein>
    <submittedName>
        <fullName evidence="2">Uncharacterized protein isoform X1</fullName>
    </submittedName>
</protein>
<evidence type="ECO:0000313" key="1">
    <source>
        <dbReference type="Proteomes" id="UP001652628"/>
    </source>
</evidence>